<accession>A0A4Y2ECH0</accession>
<keyword evidence="3" id="KW-1185">Reference proteome</keyword>
<dbReference type="Proteomes" id="UP000499080">
    <property type="component" value="Unassembled WGS sequence"/>
</dbReference>
<comment type="caution">
    <text evidence="2">The sequence shown here is derived from an EMBL/GenBank/DDBJ whole genome shotgun (WGS) entry which is preliminary data.</text>
</comment>
<reference evidence="2 3" key="1">
    <citation type="journal article" date="2019" name="Sci. Rep.">
        <title>Orb-weaving spider Araneus ventricosus genome elucidates the spidroin gene catalogue.</title>
        <authorList>
            <person name="Kono N."/>
            <person name="Nakamura H."/>
            <person name="Ohtoshi R."/>
            <person name="Moran D.A.P."/>
            <person name="Shinohara A."/>
            <person name="Yoshida Y."/>
            <person name="Fujiwara M."/>
            <person name="Mori M."/>
            <person name="Tomita M."/>
            <person name="Arakawa K."/>
        </authorList>
    </citation>
    <scope>NUCLEOTIDE SEQUENCE [LARGE SCALE GENOMIC DNA]</scope>
</reference>
<evidence type="ECO:0000313" key="3">
    <source>
        <dbReference type="Proteomes" id="UP000499080"/>
    </source>
</evidence>
<dbReference type="EMBL" id="BGPR01246191">
    <property type="protein sequence ID" value="GBM26863.1"/>
    <property type="molecule type" value="Genomic_DNA"/>
</dbReference>
<name>A0A4Y2ECH0_ARAVE</name>
<dbReference type="AlphaFoldDB" id="A0A4Y2ECH0"/>
<gene>
    <name evidence="1" type="ORF">AVEN_240912_1</name>
    <name evidence="2" type="ORF">AVEN_72032_1</name>
</gene>
<sequence>MLLSNLIETPLLCSSHTALRRLASQQRFQSFGTETNNSTTQTIYTWSSSDVRVWPRAVASVWNFLKNSSVVGVRTRKTPAKSMSTATVHQLCGWTESRHVPILKYFRFENARFVY</sequence>
<evidence type="ECO:0000313" key="1">
    <source>
        <dbReference type="EMBL" id="GBM26774.1"/>
    </source>
</evidence>
<dbReference type="EMBL" id="BGPR01246161">
    <property type="protein sequence ID" value="GBM26774.1"/>
    <property type="molecule type" value="Genomic_DNA"/>
</dbReference>
<proteinExistence type="predicted"/>
<protein>
    <submittedName>
        <fullName evidence="2">Uncharacterized protein</fullName>
    </submittedName>
</protein>
<evidence type="ECO:0000313" key="2">
    <source>
        <dbReference type="EMBL" id="GBM26863.1"/>
    </source>
</evidence>
<organism evidence="2 3">
    <name type="scientific">Araneus ventricosus</name>
    <name type="common">Orbweaver spider</name>
    <name type="synonym">Epeira ventricosa</name>
    <dbReference type="NCBI Taxonomy" id="182803"/>
    <lineage>
        <taxon>Eukaryota</taxon>
        <taxon>Metazoa</taxon>
        <taxon>Ecdysozoa</taxon>
        <taxon>Arthropoda</taxon>
        <taxon>Chelicerata</taxon>
        <taxon>Arachnida</taxon>
        <taxon>Araneae</taxon>
        <taxon>Araneomorphae</taxon>
        <taxon>Entelegynae</taxon>
        <taxon>Araneoidea</taxon>
        <taxon>Araneidae</taxon>
        <taxon>Araneus</taxon>
    </lineage>
</organism>